<evidence type="ECO:0008006" key="7">
    <source>
        <dbReference type="Google" id="ProtNLM"/>
    </source>
</evidence>
<evidence type="ECO:0000313" key="6">
    <source>
        <dbReference type="Proteomes" id="UP001156905"/>
    </source>
</evidence>
<evidence type="ECO:0000259" key="3">
    <source>
        <dbReference type="Pfam" id="PF15535"/>
    </source>
</evidence>
<dbReference type="InterPro" id="IPR029108">
    <property type="entry name" value="Ntox37-like_C"/>
</dbReference>
<name>A0ABQ6B0S6_9BRAD</name>
<protein>
    <recommendedName>
        <fullName evidence="7">Bacterial toxin 37 domain-containing protein</fullName>
    </recommendedName>
</protein>
<feature type="domain" description="Teneurin-like YD-shell" evidence="4">
    <location>
        <begin position="229"/>
        <end position="439"/>
    </location>
</feature>
<dbReference type="NCBIfam" id="TIGR03696">
    <property type="entry name" value="Rhs_assc_core"/>
    <property type="match status" value="1"/>
</dbReference>
<comment type="caution">
    <text evidence="5">The sequence shown here is derived from an EMBL/GenBank/DDBJ whole genome shotgun (WGS) entry which is preliminary data.</text>
</comment>
<dbReference type="Proteomes" id="UP001156905">
    <property type="component" value="Unassembled WGS sequence"/>
</dbReference>
<evidence type="ECO:0000313" key="5">
    <source>
        <dbReference type="EMBL" id="GLR88019.1"/>
    </source>
</evidence>
<dbReference type="NCBIfam" id="TIGR01643">
    <property type="entry name" value="YD_repeat_2x"/>
    <property type="match status" value="1"/>
</dbReference>
<dbReference type="InterPro" id="IPR050708">
    <property type="entry name" value="T6SS_VgrG/RHS"/>
</dbReference>
<feature type="region of interest" description="Disordered" evidence="2">
    <location>
        <begin position="490"/>
        <end position="566"/>
    </location>
</feature>
<dbReference type="EMBL" id="BSOW01000017">
    <property type="protein sequence ID" value="GLR88019.1"/>
    <property type="molecule type" value="Genomic_DNA"/>
</dbReference>
<dbReference type="PANTHER" id="PTHR32305:SF15">
    <property type="entry name" value="PROTEIN RHSA-RELATED"/>
    <property type="match status" value="1"/>
</dbReference>
<organism evidence="5 6">
    <name type="scientific">Bradyrhizobium iriomotense</name>
    <dbReference type="NCBI Taxonomy" id="441950"/>
    <lineage>
        <taxon>Bacteria</taxon>
        <taxon>Pseudomonadati</taxon>
        <taxon>Pseudomonadota</taxon>
        <taxon>Alphaproteobacteria</taxon>
        <taxon>Hyphomicrobiales</taxon>
        <taxon>Nitrobacteraceae</taxon>
        <taxon>Bradyrhizobium</taxon>
    </lineage>
</organism>
<accession>A0ABQ6B0S6</accession>
<gene>
    <name evidence="5" type="ORF">GCM10007857_47310</name>
</gene>
<dbReference type="InterPro" id="IPR006530">
    <property type="entry name" value="YD"/>
</dbReference>
<dbReference type="InterPro" id="IPR056823">
    <property type="entry name" value="TEN-like_YD-shell"/>
</dbReference>
<dbReference type="Pfam" id="PF15535">
    <property type="entry name" value="Ntox37"/>
    <property type="match status" value="1"/>
</dbReference>
<evidence type="ECO:0000256" key="2">
    <source>
        <dbReference type="SAM" id="MobiDB-lite"/>
    </source>
</evidence>
<reference evidence="6" key="1">
    <citation type="journal article" date="2019" name="Int. J. Syst. Evol. Microbiol.">
        <title>The Global Catalogue of Microorganisms (GCM) 10K type strain sequencing project: providing services to taxonomists for standard genome sequencing and annotation.</title>
        <authorList>
            <consortium name="The Broad Institute Genomics Platform"/>
            <consortium name="The Broad Institute Genome Sequencing Center for Infectious Disease"/>
            <person name="Wu L."/>
            <person name="Ma J."/>
        </authorList>
    </citation>
    <scope>NUCLEOTIDE SEQUENCE [LARGE SCALE GENOMIC DNA]</scope>
    <source>
        <strain evidence="6">NBRC 102520</strain>
    </source>
</reference>
<keyword evidence="1" id="KW-0677">Repeat</keyword>
<dbReference type="Gene3D" id="2.180.10.10">
    <property type="entry name" value="RHS repeat-associated core"/>
    <property type="match status" value="1"/>
</dbReference>
<sequence>MASNFVHCHRNSYTYENTTSRLKSVLDALGQTKQYGYAQDNLLTSIVYLNAVNTTPNVSFTYDPYFTRRTSMIDGTGTTTYAYVPVGSPGALQLQQESGALANSAIAYSYDALGRRAARNVAGAGAETFGYDSIGRLTSHTSDLGAFTLSYLGQTSQITLRQLASSTLSTTLSYLPNSEDRRLSSIANTGLTSGQFSTYGYSTTPENFTSAISETSDSGAVYPSALTQTASYNNLNQLTDLSGQALTFDADGNLLSDGQRNYSWDAENRLIGIAYLGQSGKQTAFTYDGLSRRTAITSTPAGGSATTTSYLWCGSAICQARNASNTSTRGYYAEGEFVPGTPVQFFYYGLDQIGTARRVFASTSSAPAYGYDPYGRALQSTTPLTDFNYAGMFYNAESGLYLTQYRAYDPAAGRWLTRDPAGESTDSTANLYGYVEGDPIGHRDPQGLTGGTIAIGVEIGSGAGPVGAIVGGIVGAALGAAAIYAARPAPENANDPNGPKAPGKPGEAEGFSDPKDGETWVPNPNPGQGGSKYGWQDNKGRVWCPTGPARRAHGGPHWDVQLPGGGYVNVRPGQNIND</sequence>
<keyword evidence="6" id="KW-1185">Reference proteome</keyword>
<dbReference type="InterPro" id="IPR022385">
    <property type="entry name" value="Rhs_assc_core"/>
</dbReference>
<dbReference type="PANTHER" id="PTHR32305">
    <property type="match status" value="1"/>
</dbReference>
<proteinExistence type="predicted"/>
<feature type="domain" description="Toxin 37-like C-terminal" evidence="3">
    <location>
        <begin position="500"/>
        <end position="573"/>
    </location>
</feature>
<evidence type="ECO:0000259" key="4">
    <source>
        <dbReference type="Pfam" id="PF25023"/>
    </source>
</evidence>
<evidence type="ECO:0000256" key="1">
    <source>
        <dbReference type="ARBA" id="ARBA00022737"/>
    </source>
</evidence>
<dbReference type="Pfam" id="PF25023">
    <property type="entry name" value="TEN_YD-shell"/>
    <property type="match status" value="1"/>
</dbReference>